<reference evidence="1 2" key="1">
    <citation type="journal article" date="2009" name="Nat. Genet.">
        <title>The genome of the cucumber, Cucumis sativus L.</title>
        <authorList>
            <person name="Huang S."/>
            <person name="Li R."/>
            <person name="Zhang Z."/>
            <person name="Li L."/>
            <person name="Gu X."/>
            <person name="Fan W."/>
            <person name="Lucas W.J."/>
            <person name="Wang X."/>
            <person name="Xie B."/>
            <person name="Ni P."/>
            <person name="Ren Y."/>
            <person name="Zhu H."/>
            <person name="Li J."/>
            <person name="Lin K."/>
            <person name="Jin W."/>
            <person name="Fei Z."/>
            <person name="Li G."/>
            <person name="Staub J."/>
            <person name="Kilian A."/>
            <person name="van der Vossen E.A."/>
            <person name="Wu Y."/>
            <person name="Guo J."/>
            <person name="He J."/>
            <person name="Jia Z."/>
            <person name="Ren Y."/>
            <person name="Tian G."/>
            <person name="Lu Y."/>
            <person name="Ruan J."/>
            <person name="Qian W."/>
            <person name="Wang M."/>
            <person name="Huang Q."/>
            <person name="Li B."/>
            <person name="Xuan Z."/>
            <person name="Cao J."/>
            <person name="Asan"/>
            <person name="Wu Z."/>
            <person name="Zhang J."/>
            <person name="Cai Q."/>
            <person name="Bai Y."/>
            <person name="Zhao B."/>
            <person name="Han Y."/>
            <person name="Li Y."/>
            <person name="Li X."/>
            <person name="Wang S."/>
            <person name="Shi Q."/>
            <person name="Liu S."/>
            <person name="Cho W.K."/>
            <person name="Kim J.Y."/>
            <person name="Xu Y."/>
            <person name="Heller-Uszynska K."/>
            <person name="Miao H."/>
            <person name="Cheng Z."/>
            <person name="Zhang S."/>
            <person name="Wu J."/>
            <person name="Yang Y."/>
            <person name="Kang H."/>
            <person name="Li M."/>
            <person name="Liang H."/>
            <person name="Ren X."/>
            <person name="Shi Z."/>
            <person name="Wen M."/>
            <person name="Jian M."/>
            <person name="Yang H."/>
            <person name="Zhang G."/>
            <person name="Yang Z."/>
            <person name="Chen R."/>
            <person name="Liu S."/>
            <person name="Li J."/>
            <person name="Ma L."/>
            <person name="Liu H."/>
            <person name="Zhou Y."/>
            <person name="Zhao J."/>
            <person name="Fang X."/>
            <person name="Li G."/>
            <person name="Fang L."/>
            <person name="Li Y."/>
            <person name="Liu D."/>
            <person name="Zheng H."/>
            <person name="Zhang Y."/>
            <person name="Qin N."/>
            <person name="Li Z."/>
            <person name="Yang G."/>
            <person name="Yang S."/>
            <person name="Bolund L."/>
            <person name="Kristiansen K."/>
            <person name="Zheng H."/>
            <person name="Li S."/>
            <person name="Zhang X."/>
            <person name="Yang H."/>
            <person name="Wang J."/>
            <person name="Sun R."/>
            <person name="Zhang B."/>
            <person name="Jiang S."/>
            <person name="Wang J."/>
            <person name="Du Y."/>
            <person name="Li S."/>
        </authorList>
    </citation>
    <scope>NUCLEOTIDE SEQUENCE [LARGE SCALE GENOMIC DNA]</scope>
    <source>
        <strain evidence="2">cv. 9930</strain>
    </source>
</reference>
<dbReference type="Gramene" id="KGN53779">
    <property type="protein sequence ID" value="KGN53779"/>
    <property type="gene ID" value="Csa_4G126490"/>
</dbReference>
<dbReference type="EMBL" id="CM002925">
    <property type="protein sequence ID" value="KGN53779.1"/>
    <property type="molecule type" value="Genomic_DNA"/>
</dbReference>
<dbReference type="Proteomes" id="UP000029981">
    <property type="component" value="Chromosome 4"/>
</dbReference>
<protein>
    <submittedName>
        <fullName evidence="1">Uncharacterized protein</fullName>
    </submittedName>
</protein>
<reference evidence="1 2" key="2">
    <citation type="journal article" date="2009" name="PLoS ONE">
        <title>An integrated genetic and cytogenetic map of the cucumber genome.</title>
        <authorList>
            <person name="Ren Y."/>
            <person name="Zhang Z."/>
            <person name="Liu J."/>
            <person name="Staub J.E."/>
            <person name="Han Y."/>
            <person name="Cheng Z."/>
            <person name="Li X."/>
            <person name="Lu J."/>
            <person name="Miao H."/>
            <person name="Kang H."/>
            <person name="Xie B."/>
            <person name="Gu X."/>
            <person name="Wang X."/>
            <person name="Du Y."/>
            <person name="Jin W."/>
            <person name="Huang S."/>
        </authorList>
    </citation>
    <scope>NUCLEOTIDE SEQUENCE [LARGE SCALE GENOMIC DNA]</scope>
    <source>
        <strain evidence="2">cv. 9930</strain>
    </source>
</reference>
<organism evidence="1 2">
    <name type="scientific">Cucumis sativus</name>
    <name type="common">Cucumber</name>
    <dbReference type="NCBI Taxonomy" id="3659"/>
    <lineage>
        <taxon>Eukaryota</taxon>
        <taxon>Viridiplantae</taxon>
        <taxon>Streptophyta</taxon>
        <taxon>Embryophyta</taxon>
        <taxon>Tracheophyta</taxon>
        <taxon>Spermatophyta</taxon>
        <taxon>Magnoliopsida</taxon>
        <taxon>eudicotyledons</taxon>
        <taxon>Gunneridae</taxon>
        <taxon>Pentapetalae</taxon>
        <taxon>rosids</taxon>
        <taxon>fabids</taxon>
        <taxon>Cucurbitales</taxon>
        <taxon>Cucurbitaceae</taxon>
        <taxon>Benincaseae</taxon>
        <taxon>Cucumis</taxon>
    </lineage>
</organism>
<dbReference type="PANTHER" id="PTHR46976:SF1">
    <property type="entry name" value="PROTEIN ARABIDILLO 1"/>
    <property type="match status" value="1"/>
</dbReference>
<evidence type="ECO:0000313" key="2">
    <source>
        <dbReference type="Proteomes" id="UP000029981"/>
    </source>
</evidence>
<sequence length="89" mass="9608">MSVNANIHDSLVKEEAAEELWNLSVGEEYKGVIVEACGVTALVDFIFKWSSSEDGVVEGVIIGGVHVLVMLARTTSNLKEQGQVATLFQ</sequence>
<dbReference type="STRING" id="3659.A0A0A0KY48"/>
<dbReference type="AlphaFoldDB" id="A0A0A0KY48"/>
<reference evidence="1 2" key="4">
    <citation type="journal article" date="2011" name="BMC Genomics">
        <title>RNA-Seq improves annotation of protein-coding genes in the cucumber genome.</title>
        <authorList>
            <person name="Li Z."/>
            <person name="Zhang Z."/>
            <person name="Yan P."/>
            <person name="Huang S."/>
            <person name="Fei Z."/>
            <person name="Lin K."/>
        </authorList>
    </citation>
    <scope>NUCLEOTIDE SEQUENCE [LARGE SCALE GENOMIC DNA]</scope>
    <source>
        <strain evidence="2">cv. 9930</strain>
    </source>
</reference>
<reference evidence="1 2" key="3">
    <citation type="journal article" date="2010" name="BMC Genomics">
        <title>Transcriptome sequencing and comparative analysis of cucumber flowers with different sex types.</title>
        <authorList>
            <person name="Guo S."/>
            <person name="Zheng Y."/>
            <person name="Joung J.G."/>
            <person name="Liu S."/>
            <person name="Zhang Z."/>
            <person name="Crasta O.R."/>
            <person name="Sobral B.W."/>
            <person name="Xu Y."/>
            <person name="Huang S."/>
            <person name="Fei Z."/>
        </authorList>
    </citation>
    <scope>NUCLEOTIDE SEQUENCE [LARGE SCALE GENOMIC DNA]</scope>
    <source>
        <strain evidence="2">cv. 9930</strain>
    </source>
</reference>
<name>A0A0A0KY48_CUCSA</name>
<keyword evidence="2" id="KW-1185">Reference proteome</keyword>
<evidence type="ECO:0000313" key="1">
    <source>
        <dbReference type="EMBL" id="KGN53779.1"/>
    </source>
</evidence>
<accession>A0A0A0KY48</accession>
<proteinExistence type="predicted"/>
<dbReference type="PANTHER" id="PTHR46976">
    <property type="entry name" value="PROTEIN ARABIDILLO 1"/>
    <property type="match status" value="1"/>
</dbReference>
<gene>
    <name evidence="1" type="ORF">Csa_4G126490</name>
</gene>